<dbReference type="Proteomes" id="UP000271554">
    <property type="component" value="Chromosome"/>
</dbReference>
<dbReference type="InterPro" id="IPR011042">
    <property type="entry name" value="6-blade_b-propeller_TolB-like"/>
</dbReference>
<dbReference type="OrthoDB" id="9808778at2"/>
<proteinExistence type="predicted"/>
<organism evidence="3 4">
    <name type="scientific">Streptomyces hundungensis</name>
    <dbReference type="NCBI Taxonomy" id="1077946"/>
    <lineage>
        <taxon>Bacteria</taxon>
        <taxon>Bacillati</taxon>
        <taxon>Actinomycetota</taxon>
        <taxon>Actinomycetes</taxon>
        <taxon>Kitasatosporales</taxon>
        <taxon>Streptomycetaceae</taxon>
        <taxon>Streptomyces</taxon>
    </lineage>
</organism>
<name>A0A387HHE5_9ACTN</name>
<sequence length="341" mass="36473">MTLRNKILVLVAALAVLAAAAAASVLHAADREDQKNRPRSDGPRVTAGTVSLRPGSGPRIVFRSMAWGPHRDELATVAAGDPAGPRTASGVKCLRFYAAAGTGVCLQAERGTMTDSYRAVILDDRLEERAHYALPGIPTRARVSPDGRWAAWTVFVGGDSYAGTNFSTRTAVLDTRTGQLTASLEEFTAYLNGVEHHSADTNFWGVTFADDDRHFYATMATGGHTYLVRGDLAARTVTSLHPNVECPSLSPDGTRVVYKKRVTGLPADAPWRLYALDLATMAETALAEPRSVDDQVVWQDDHTVAYALAGDYGTDLYTVPADGTGKPSRLLTAGLAPAYLP</sequence>
<dbReference type="AlphaFoldDB" id="A0A387HHE5"/>
<gene>
    <name evidence="3" type="ORF">DWB77_05472</name>
</gene>
<feature type="region of interest" description="Disordered" evidence="1">
    <location>
        <begin position="28"/>
        <end position="55"/>
    </location>
</feature>
<evidence type="ECO:0000256" key="1">
    <source>
        <dbReference type="SAM" id="MobiDB-lite"/>
    </source>
</evidence>
<dbReference type="Gene3D" id="2.120.10.30">
    <property type="entry name" value="TolB, C-terminal domain"/>
    <property type="match status" value="1"/>
</dbReference>
<dbReference type="EMBL" id="CP032698">
    <property type="protein sequence ID" value="AYG83276.1"/>
    <property type="molecule type" value="Genomic_DNA"/>
</dbReference>
<keyword evidence="2" id="KW-0732">Signal</keyword>
<protein>
    <recommendedName>
        <fullName evidence="5">Protein TolB</fullName>
    </recommendedName>
</protein>
<reference evidence="3 4" key="1">
    <citation type="submission" date="2018-10" db="EMBL/GenBank/DDBJ databases">
        <title>Relationship between Morphology and Antimicrobial Activity in Streptomyces.</title>
        <authorList>
            <person name="Kang H.J."/>
            <person name="Kim S.B."/>
        </authorList>
    </citation>
    <scope>NUCLEOTIDE SEQUENCE [LARGE SCALE GENOMIC DNA]</scope>
    <source>
        <strain evidence="3 4">BH38</strain>
    </source>
</reference>
<feature type="compositionally biased region" description="Basic and acidic residues" evidence="1">
    <location>
        <begin position="28"/>
        <end position="42"/>
    </location>
</feature>
<evidence type="ECO:0000256" key="2">
    <source>
        <dbReference type="SAM" id="SignalP"/>
    </source>
</evidence>
<keyword evidence="4" id="KW-1185">Reference proteome</keyword>
<evidence type="ECO:0000313" key="3">
    <source>
        <dbReference type="EMBL" id="AYG83276.1"/>
    </source>
</evidence>
<accession>A0A387HHE5</accession>
<feature type="chain" id="PRO_5017457716" description="Protein TolB" evidence="2">
    <location>
        <begin position="29"/>
        <end position="341"/>
    </location>
</feature>
<evidence type="ECO:0008006" key="5">
    <source>
        <dbReference type="Google" id="ProtNLM"/>
    </source>
</evidence>
<dbReference type="KEGG" id="shun:DWB77_05472"/>
<dbReference type="RefSeq" id="WP_120723952.1">
    <property type="nucleotide sequence ID" value="NZ_CP032698.1"/>
</dbReference>
<feature type="signal peptide" evidence="2">
    <location>
        <begin position="1"/>
        <end position="28"/>
    </location>
</feature>
<evidence type="ECO:0000313" key="4">
    <source>
        <dbReference type="Proteomes" id="UP000271554"/>
    </source>
</evidence>
<dbReference type="Pfam" id="PF07676">
    <property type="entry name" value="PD40"/>
    <property type="match status" value="1"/>
</dbReference>
<dbReference type="SUPFAM" id="SSF82171">
    <property type="entry name" value="DPP6 N-terminal domain-like"/>
    <property type="match status" value="1"/>
</dbReference>
<dbReference type="InterPro" id="IPR011659">
    <property type="entry name" value="WD40"/>
</dbReference>